<dbReference type="GO" id="GO:0019867">
    <property type="term" value="C:outer membrane"/>
    <property type="evidence" value="ECO:0007669"/>
    <property type="project" value="InterPro"/>
</dbReference>
<feature type="signal peptide" evidence="2">
    <location>
        <begin position="1"/>
        <end position="23"/>
    </location>
</feature>
<dbReference type="RefSeq" id="WP_284052578.1">
    <property type="nucleotide sequence ID" value="NZ_JAGRQC010000001.1"/>
</dbReference>
<name>A0A8T4IGD7_9SPHN</name>
<dbReference type="Proteomes" id="UP000676996">
    <property type="component" value="Unassembled WGS sequence"/>
</dbReference>
<evidence type="ECO:0000313" key="4">
    <source>
        <dbReference type="Proteomes" id="UP000676996"/>
    </source>
</evidence>
<accession>A0A8T4IGD7</accession>
<keyword evidence="2" id="KW-0732">Signal</keyword>
<dbReference type="PANTHER" id="PTHR36920:SF1">
    <property type="entry name" value="OUTER MEMBRANE PROTEIN W"/>
    <property type="match status" value="1"/>
</dbReference>
<gene>
    <name evidence="3" type="ORF">J7S20_02110</name>
</gene>
<dbReference type="InterPro" id="IPR011250">
    <property type="entry name" value="OMP/PagP_B-barrel"/>
</dbReference>
<protein>
    <submittedName>
        <fullName evidence="3">OmpW family protein</fullName>
    </submittedName>
</protein>
<dbReference type="InterPro" id="IPR005618">
    <property type="entry name" value="OMPW"/>
</dbReference>
<dbReference type="PANTHER" id="PTHR36920">
    <property type="match status" value="1"/>
</dbReference>
<dbReference type="Gene3D" id="2.40.160.20">
    <property type="match status" value="1"/>
</dbReference>
<proteinExistence type="inferred from homology"/>
<dbReference type="EMBL" id="JAGRQC010000001">
    <property type="protein sequence ID" value="MBR0551296.1"/>
    <property type="molecule type" value="Genomic_DNA"/>
</dbReference>
<dbReference type="GO" id="GO:0055085">
    <property type="term" value="P:transmembrane transport"/>
    <property type="evidence" value="ECO:0007669"/>
    <property type="project" value="TreeGrafter"/>
</dbReference>
<evidence type="ECO:0000256" key="1">
    <source>
        <dbReference type="ARBA" id="ARBA00009330"/>
    </source>
</evidence>
<feature type="chain" id="PRO_5035772480" evidence="2">
    <location>
        <begin position="24"/>
        <end position="220"/>
    </location>
</feature>
<comment type="similarity">
    <text evidence="1">Belongs to the OmpW/AlkL family.</text>
</comment>
<reference evidence="3" key="1">
    <citation type="submission" date="2021-04" db="EMBL/GenBank/DDBJ databases">
        <title>Ouciella asimina sp. nov., isolated from the surface seawater in the hydrothermal field of Okinawa Trough.</title>
        <authorList>
            <person name="Shuang W."/>
        </authorList>
    </citation>
    <scope>NUCLEOTIDE SEQUENCE</scope>
    <source>
        <strain evidence="3">LXI357</strain>
    </source>
</reference>
<evidence type="ECO:0000256" key="2">
    <source>
        <dbReference type="SAM" id="SignalP"/>
    </source>
</evidence>
<comment type="caution">
    <text evidence="3">The sequence shown here is derived from an EMBL/GenBank/DDBJ whole genome shotgun (WGS) entry which is preliminary data.</text>
</comment>
<keyword evidence="4" id="KW-1185">Reference proteome</keyword>
<organism evidence="3 4">
    <name type="scientific">Stakelama marina</name>
    <dbReference type="NCBI Taxonomy" id="2826939"/>
    <lineage>
        <taxon>Bacteria</taxon>
        <taxon>Pseudomonadati</taxon>
        <taxon>Pseudomonadota</taxon>
        <taxon>Alphaproteobacteria</taxon>
        <taxon>Sphingomonadales</taxon>
        <taxon>Sphingomonadaceae</taxon>
        <taxon>Stakelama</taxon>
    </lineage>
</organism>
<dbReference type="Pfam" id="PF03922">
    <property type="entry name" value="OmpW"/>
    <property type="match status" value="1"/>
</dbReference>
<sequence>MRILTATAIATVALGAAAAPAHAQSNGPEVLVRARAIWVSPTERSGPVTPGFPGSEVGVGDSVMPEVDFTLKPTKHIGVELILATTRHEAKGRGTLSGIDTLASTWVLPPTLTLQYHFAPDAKVRPYIGAGVNYTIFYSEHASDALENAIGPTKVSLDDSFGYALQAGTDVDLTDKIFLNFDVKYIDMDTTARLDTNGTINTSRIHIDPLVFGVGVGTRF</sequence>
<evidence type="ECO:0000313" key="3">
    <source>
        <dbReference type="EMBL" id="MBR0551296.1"/>
    </source>
</evidence>
<dbReference type="AlphaFoldDB" id="A0A8T4IGD7"/>
<dbReference type="SUPFAM" id="SSF56925">
    <property type="entry name" value="OMPA-like"/>
    <property type="match status" value="1"/>
</dbReference>